<dbReference type="InterPro" id="IPR011004">
    <property type="entry name" value="Trimer_LpxA-like_sf"/>
</dbReference>
<keyword evidence="3" id="KW-0012">Acyltransferase</keyword>
<dbReference type="RefSeq" id="WP_090169892.1">
    <property type="nucleotide sequence ID" value="NZ_FOFB01000016.1"/>
</dbReference>
<reference evidence="5" key="1">
    <citation type="submission" date="2016-10" db="EMBL/GenBank/DDBJ databases">
        <authorList>
            <person name="Varghese N."/>
            <person name="Submissions S."/>
        </authorList>
    </citation>
    <scope>NUCLEOTIDE SEQUENCE [LARGE SCALE GENOMIC DNA]</scope>
    <source>
        <strain evidence="5">DSM 24740</strain>
    </source>
</reference>
<dbReference type="InterPro" id="IPR053376">
    <property type="entry name" value="Serine_acetyltransferase"/>
</dbReference>
<dbReference type="AlphaFoldDB" id="A0A1H9J3X4"/>
<keyword evidence="5" id="KW-1185">Reference proteome</keyword>
<dbReference type="InterPro" id="IPR042122">
    <property type="entry name" value="Ser_AcTrfase_N_sf"/>
</dbReference>
<dbReference type="SUPFAM" id="SSF51161">
    <property type="entry name" value="Trimeric LpxA-like enzymes"/>
    <property type="match status" value="1"/>
</dbReference>
<dbReference type="Proteomes" id="UP000199021">
    <property type="component" value="Unassembled WGS sequence"/>
</dbReference>
<dbReference type="CDD" id="cd03354">
    <property type="entry name" value="LbH_SAT"/>
    <property type="match status" value="1"/>
</dbReference>
<dbReference type="InParanoid" id="A0A1H9J3X4"/>
<evidence type="ECO:0000256" key="3">
    <source>
        <dbReference type="ARBA" id="ARBA00023315"/>
    </source>
</evidence>
<dbReference type="GO" id="GO:0016746">
    <property type="term" value="F:acyltransferase activity"/>
    <property type="evidence" value="ECO:0007669"/>
    <property type="project" value="UniProtKB-KW"/>
</dbReference>
<gene>
    <name evidence="4" type="ORF">SAMN05444359_11677</name>
</gene>
<dbReference type="NCBIfam" id="NF041874">
    <property type="entry name" value="EPS_EpsC"/>
    <property type="match status" value="1"/>
</dbReference>
<evidence type="ECO:0000313" key="5">
    <source>
        <dbReference type="Proteomes" id="UP000199021"/>
    </source>
</evidence>
<dbReference type="InterPro" id="IPR045304">
    <property type="entry name" value="LbH_SAT"/>
</dbReference>
<dbReference type="Gene3D" id="1.10.3130.10">
    <property type="entry name" value="serine acetyltransferase, domain 1"/>
    <property type="match status" value="1"/>
</dbReference>
<dbReference type="STRING" id="478744.SAMN05444359_11677"/>
<dbReference type="GO" id="GO:0008652">
    <property type="term" value="P:amino acid biosynthetic process"/>
    <property type="evidence" value="ECO:0007669"/>
    <property type="project" value="UniProtKB-KW"/>
</dbReference>
<dbReference type="PANTHER" id="PTHR42811">
    <property type="entry name" value="SERINE ACETYLTRANSFERASE"/>
    <property type="match status" value="1"/>
</dbReference>
<proteinExistence type="predicted"/>
<protein>
    <submittedName>
        <fullName evidence="4">Serine O-acetyltransferase</fullName>
    </submittedName>
</protein>
<keyword evidence="1" id="KW-0028">Amino-acid biosynthesis</keyword>
<dbReference type="OrthoDB" id="9801456at2"/>
<keyword evidence="2 4" id="KW-0808">Transferase</keyword>
<dbReference type="FunCoup" id="A0A1H9J3X4">
    <property type="interactions" value="233"/>
</dbReference>
<accession>A0A1H9J3X4</accession>
<name>A0A1H9J3X4_9BACT</name>
<dbReference type="EMBL" id="FOFB01000016">
    <property type="protein sequence ID" value="SEQ81472.1"/>
    <property type="molecule type" value="Genomic_DNA"/>
</dbReference>
<evidence type="ECO:0000256" key="1">
    <source>
        <dbReference type="ARBA" id="ARBA00022605"/>
    </source>
</evidence>
<evidence type="ECO:0000313" key="4">
    <source>
        <dbReference type="EMBL" id="SEQ81472.1"/>
    </source>
</evidence>
<organism evidence="4 5">
    <name type="scientific">Neolewinella agarilytica</name>
    <dbReference type="NCBI Taxonomy" id="478744"/>
    <lineage>
        <taxon>Bacteria</taxon>
        <taxon>Pseudomonadati</taxon>
        <taxon>Bacteroidota</taxon>
        <taxon>Saprospiria</taxon>
        <taxon>Saprospirales</taxon>
        <taxon>Lewinellaceae</taxon>
        <taxon>Neolewinella</taxon>
    </lineage>
</organism>
<dbReference type="Gene3D" id="2.160.10.10">
    <property type="entry name" value="Hexapeptide repeat proteins"/>
    <property type="match status" value="1"/>
</dbReference>
<sequence length="264" mass="29266">MDESFFKDRYLDHQRAGELPSPQLIEDWLEGVLQFLFPEFSAVKFSTERAFLLQYQTNDLKLFTILDSLSSRLPKSAVDIRAAFEADLPAVYDSLSEDAEAILSGDPAARDRTEVVSTYPGFYALAVHRLAHCLCRLGVPLLPRMLSEIAHQKTGIEIHPGAKIGRRFCIDHGTGIVIGETVEIGDDVKMYQGVTLGALSVSKDMARTKRHPTIRDRVVIYAGATILGGDTVIGEDSIIGGNTWIVKSIGPNSRVYYRVPEKKQ</sequence>
<evidence type="ECO:0000256" key="2">
    <source>
        <dbReference type="ARBA" id="ARBA00022679"/>
    </source>
</evidence>